<name>A0AAP0RY48_LIQFO</name>
<accession>A0AAP0RY48</accession>
<dbReference type="InterPro" id="IPR012337">
    <property type="entry name" value="RNaseH-like_sf"/>
</dbReference>
<dbReference type="InterPro" id="IPR036397">
    <property type="entry name" value="RNaseH_sf"/>
</dbReference>
<dbReference type="GO" id="GO:0004523">
    <property type="term" value="F:RNA-DNA hybrid ribonuclease activity"/>
    <property type="evidence" value="ECO:0007669"/>
    <property type="project" value="InterPro"/>
</dbReference>
<dbReference type="Pfam" id="PF13456">
    <property type="entry name" value="RVT_3"/>
    <property type="match status" value="1"/>
</dbReference>
<dbReference type="Proteomes" id="UP001415857">
    <property type="component" value="Unassembled WGS sequence"/>
</dbReference>
<dbReference type="EMBL" id="JBBPBK010000006">
    <property type="protein sequence ID" value="KAK9283712.1"/>
    <property type="molecule type" value="Genomic_DNA"/>
</dbReference>
<sequence length="102" mass="11073">MSFTGWSPPPLEWVKLYTDSSSIGNPWPTGAGGFIIGPDGRLIVGFIRNVGTSNSVAAELWALRDGLQLAWDEGLVLWFGTINTILASTSYEDSRQQLLMVG</sequence>
<dbReference type="InterPro" id="IPR002156">
    <property type="entry name" value="RNaseH_domain"/>
</dbReference>
<feature type="domain" description="RNase H type-1" evidence="1">
    <location>
        <begin position="28"/>
        <end position="75"/>
    </location>
</feature>
<dbReference type="GO" id="GO:0003676">
    <property type="term" value="F:nucleic acid binding"/>
    <property type="evidence" value="ECO:0007669"/>
    <property type="project" value="InterPro"/>
</dbReference>
<proteinExistence type="predicted"/>
<protein>
    <recommendedName>
        <fullName evidence="1">RNase H type-1 domain-containing protein</fullName>
    </recommendedName>
</protein>
<gene>
    <name evidence="2" type="ORF">L1049_011962</name>
</gene>
<reference evidence="2 3" key="1">
    <citation type="journal article" date="2024" name="Plant J.">
        <title>Genome sequences and population genomics reveal climatic adaptation and genomic divergence between two closely related sweetgum species.</title>
        <authorList>
            <person name="Xu W.Q."/>
            <person name="Ren C.Q."/>
            <person name="Zhang X.Y."/>
            <person name="Comes H.P."/>
            <person name="Liu X.H."/>
            <person name="Li Y.G."/>
            <person name="Kettle C.J."/>
            <person name="Jalonen R."/>
            <person name="Gaisberger H."/>
            <person name="Ma Y.Z."/>
            <person name="Qiu Y.X."/>
        </authorList>
    </citation>
    <scope>NUCLEOTIDE SEQUENCE [LARGE SCALE GENOMIC DNA]</scope>
    <source>
        <strain evidence="2">Hangzhou</strain>
    </source>
</reference>
<dbReference type="InterPro" id="IPR053151">
    <property type="entry name" value="RNase_H-like"/>
</dbReference>
<comment type="caution">
    <text evidence="2">The sequence shown here is derived from an EMBL/GenBank/DDBJ whole genome shotgun (WGS) entry which is preliminary data.</text>
</comment>
<dbReference type="InterPro" id="IPR044730">
    <property type="entry name" value="RNase_H-like_dom_plant"/>
</dbReference>
<dbReference type="CDD" id="cd06222">
    <property type="entry name" value="RNase_H_like"/>
    <property type="match status" value="1"/>
</dbReference>
<dbReference type="PANTHER" id="PTHR47723:SF19">
    <property type="entry name" value="POLYNUCLEOTIDYL TRANSFERASE, RIBONUCLEASE H-LIKE SUPERFAMILY PROTEIN"/>
    <property type="match status" value="1"/>
</dbReference>
<dbReference type="PANTHER" id="PTHR47723">
    <property type="entry name" value="OS05G0353850 PROTEIN"/>
    <property type="match status" value="1"/>
</dbReference>
<dbReference type="Gene3D" id="3.30.420.10">
    <property type="entry name" value="Ribonuclease H-like superfamily/Ribonuclease H"/>
    <property type="match status" value="1"/>
</dbReference>
<keyword evidence="3" id="KW-1185">Reference proteome</keyword>
<organism evidence="2 3">
    <name type="scientific">Liquidambar formosana</name>
    <name type="common">Formosan gum</name>
    <dbReference type="NCBI Taxonomy" id="63359"/>
    <lineage>
        <taxon>Eukaryota</taxon>
        <taxon>Viridiplantae</taxon>
        <taxon>Streptophyta</taxon>
        <taxon>Embryophyta</taxon>
        <taxon>Tracheophyta</taxon>
        <taxon>Spermatophyta</taxon>
        <taxon>Magnoliopsida</taxon>
        <taxon>eudicotyledons</taxon>
        <taxon>Gunneridae</taxon>
        <taxon>Pentapetalae</taxon>
        <taxon>Saxifragales</taxon>
        <taxon>Altingiaceae</taxon>
        <taxon>Liquidambar</taxon>
    </lineage>
</organism>
<evidence type="ECO:0000313" key="2">
    <source>
        <dbReference type="EMBL" id="KAK9283712.1"/>
    </source>
</evidence>
<evidence type="ECO:0000259" key="1">
    <source>
        <dbReference type="Pfam" id="PF13456"/>
    </source>
</evidence>
<evidence type="ECO:0000313" key="3">
    <source>
        <dbReference type="Proteomes" id="UP001415857"/>
    </source>
</evidence>
<dbReference type="SUPFAM" id="SSF53098">
    <property type="entry name" value="Ribonuclease H-like"/>
    <property type="match status" value="1"/>
</dbReference>
<dbReference type="AlphaFoldDB" id="A0AAP0RY48"/>